<dbReference type="EMBL" id="FZNM01000011">
    <property type="protein sequence ID" value="SNR60876.1"/>
    <property type="molecule type" value="Genomic_DNA"/>
</dbReference>
<sequence length="34" mass="3656">MVLSFLHPLHLCTAPCRVNMQAAHDSLGLRAVPG</sequence>
<name>A0A238XPC1_9RHOB</name>
<dbReference type="Proteomes" id="UP000198409">
    <property type="component" value="Unassembled WGS sequence"/>
</dbReference>
<evidence type="ECO:0000313" key="1">
    <source>
        <dbReference type="EMBL" id="SNR60876.1"/>
    </source>
</evidence>
<accession>A0A238XPC1</accession>
<reference evidence="2" key="1">
    <citation type="submission" date="2017-06" db="EMBL/GenBank/DDBJ databases">
        <authorList>
            <person name="Varghese N."/>
            <person name="Submissions S."/>
        </authorList>
    </citation>
    <scope>NUCLEOTIDE SEQUENCE [LARGE SCALE GENOMIC DNA]</scope>
    <source>
        <strain evidence="2">DSM 26170</strain>
    </source>
</reference>
<evidence type="ECO:0000313" key="2">
    <source>
        <dbReference type="Proteomes" id="UP000198409"/>
    </source>
</evidence>
<proteinExistence type="predicted"/>
<gene>
    <name evidence="1" type="ORF">SAMN06265378_11177</name>
</gene>
<protein>
    <submittedName>
        <fullName evidence="1">Uncharacterized protein</fullName>
    </submittedName>
</protein>
<organism evidence="1 2">
    <name type="scientific">Paracoccus sediminis</name>
    <dbReference type="NCBI Taxonomy" id="1214787"/>
    <lineage>
        <taxon>Bacteria</taxon>
        <taxon>Pseudomonadati</taxon>
        <taxon>Pseudomonadota</taxon>
        <taxon>Alphaproteobacteria</taxon>
        <taxon>Rhodobacterales</taxon>
        <taxon>Paracoccaceae</taxon>
        <taxon>Paracoccus</taxon>
    </lineage>
</organism>
<dbReference type="AlphaFoldDB" id="A0A238XPC1"/>